<dbReference type="PANTHER" id="PTHR11806:SF0">
    <property type="entry name" value="PROTEIN MTO1 HOMOLOG, MITOCHONDRIAL"/>
    <property type="match status" value="1"/>
</dbReference>
<dbReference type="GO" id="GO:0005739">
    <property type="term" value="C:mitochondrion"/>
    <property type="evidence" value="ECO:0007669"/>
    <property type="project" value="GOC"/>
</dbReference>
<dbReference type="InterPro" id="IPR020595">
    <property type="entry name" value="MnmG-rel_CS"/>
</dbReference>
<dbReference type="GO" id="GO:0030488">
    <property type="term" value="P:tRNA methylation"/>
    <property type="evidence" value="ECO:0007669"/>
    <property type="project" value="TreeGrafter"/>
</dbReference>
<dbReference type="InterPro" id="IPR036188">
    <property type="entry name" value="FAD/NAD-bd_sf"/>
</dbReference>
<dbReference type="PANTHER" id="PTHR11806">
    <property type="entry name" value="GLUCOSE INHIBITED DIVISION PROTEIN A"/>
    <property type="match status" value="1"/>
</dbReference>
<dbReference type="Gene3D" id="1.10.150.570">
    <property type="entry name" value="GidA associated domain, C-terminal subdomain"/>
    <property type="match status" value="1"/>
</dbReference>
<accession>A0A7R9H772</accession>
<dbReference type="Gene3D" id="3.50.50.60">
    <property type="entry name" value="FAD/NAD(P)-binding domain"/>
    <property type="match status" value="3"/>
</dbReference>
<protein>
    <recommendedName>
        <fullName evidence="5">tRNA uridine 5-carboxymethylaminomethyl modification enzyme C-terminal subdomain domain-containing protein</fullName>
    </recommendedName>
</protein>
<comment type="cofactor">
    <cofactor evidence="1">
        <name>FAD</name>
        <dbReference type="ChEBI" id="CHEBI:57692"/>
    </cofactor>
</comment>
<dbReference type="InterPro" id="IPR049312">
    <property type="entry name" value="GIDA_C_N"/>
</dbReference>
<dbReference type="InterPro" id="IPR002218">
    <property type="entry name" value="MnmG-rel"/>
</dbReference>
<dbReference type="Pfam" id="PF13932">
    <property type="entry name" value="SAM_GIDA_C"/>
    <property type="match status" value="1"/>
</dbReference>
<evidence type="ECO:0000256" key="1">
    <source>
        <dbReference type="ARBA" id="ARBA00001974"/>
    </source>
</evidence>
<keyword evidence="3" id="KW-0285">Flavoprotein</keyword>
<sequence length="668" mass="73379">MKSLTFIHQPKSILKLLQFNSRSAHSLNRDHNYDVIVVGGGHAGAEASSAAARMGCRTLLVTHKKETVGEMSCNPSFGGIGKGHLMKEIDALDGLCARICDISGVQYKAAVGLGGGGGYRGRKIPEADHLGGGQVLNKRKGPAVWGPRAQIDRLLYKSHIQRELFENTPNLRVTEAPVEDLLTEPSVDTSALRRCCGIILGDGTKVRGKTVVLTTGTFLKGQINIGLEVRPAGRIGDAPSIGLANTLEELGFRMGRLKTGTPPRIDGSTINYKVCEAHKGDDPPVPFSFMNDSVWIKPEDQLMCHLTYTNPTVNKIVLDNLHVNRHVSEEVTGPRYCPSIESKIIRFGSRNHQIWLEPEGLTSDVVYPNGLSCTLPEELQVQLVRKLKGLEQACVIRPGYGVEYDYVDPRELSPALETQRVSGLYLAGQINGTTGYEEAAAQGIVAGINAAAKVVWKGDRAQNKPAFTVCRTEGYIGVLIDDLTTQGYRIGCVSRERYLKTCEMEQDIKEGLDILKSIVKSFVHWRQILLLPPAKSTSHKSALEMLSMTGAQVTVEKLAPLMPEQLGELARRPYLCHRLKVEALYEAAAADQEEAVAEVRRDEGLFIPDNINYTSETLCLSFEERDKLSYVRPQTIAAASRIPGVTPSAILRLLRYVKQQQNNAEYTI</sequence>
<dbReference type="InterPro" id="IPR040131">
    <property type="entry name" value="MnmG_N"/>
</dbReference>
<dbReference type="PROSITE" id="PS01280">
    <property type="entry name" value="GIDA_1"/>
    <property type="match status" value="1"/>
</dbReference>
<evidence type="ECO:0000259" key="5">
    <source>
        <dbReference type="SMART" id="SM01228"/>
    </source>
</evidence>
<dbReference type="InterPro" id="IPR047001">
    <property type="entry name" value="MnmG_C_subdom"/>
</dbReference>
<evidence type="ECO:0000256" key="3">
    <source>
        <dbReference type="ARBA" id="ARBA00022630"/>
    </source>
</evidence>
<evidence type="ECO:0000313" key="6">
    <source>
        <dbReference type="EMBL" id="CAD7410364.1"/>
    </source>
</evidence>
<dbReference type="InterPro" id="IPR044920">
    <property type="entry name" value="MnmG_C_subdom_sf"/>
</dbReference>
<keyword evidence="4" id="KW-0274">FAD</keyword>
<dbReference type="FunFam" id="1.10.150.570:FF:000001">
    <property type="entry name" value="tRNA uridine 5-carboxymethylaminomethyl modification enzyme MnmG"/>
    <property type="match status" value="1"/>
</dbReference>
<reference evidence="6" key="1">
    <citation type="submission" date="2020-11" db="EMBL/GenBank/DDBJ databases">
        <authorList>
            <person name="Tran Van P."/>
        </authorList>
    </citation>
    <scope>NUCLEOTIDE SEQUENCE</scope>
</reference>
<dbReference type="GO" id="GO:0050660">
    <property type="term" value="F:flavin adenine dinucleotide binding"/>
    <property type="evidence" value="ECO:0007669"/>
    <property type="project" value="InterPro"/>
</dbReference>
<gene>
    <name evidence="6" type="ORF">TPSB3V08_LOCUS7306</name>
</gene>
<dbReference type="EMBL" id="OD004701">
    <property type="protein sequence ID" value="CAD7410364.1"/>
    <property type="molecule type" value="Genomic_DNA"/>
</dbReference>
<evidence type="ECO:0000256" key="4">
    <source>
        <dbReference type="ARBA" id="ARBA00022827"/>
    </source>
</evidence>
<dbReference type="Pfam" id="PF01134">
    <property type="entry name" value="GIDA"/>
    <property type="match status" value="2"/>
</dbReference>
<proteinExistence type="inferred from homology"/>
<evidence type="ECO:0000256" key="2">
    <source>
        <dbReference type="ARBA" id="ARBA00007653"/>
    </source>
</evidence>
<dbReference type="AlphaFoldDB" id="A0A7R9H772"/>
<dbReference type="GO" id="GO:0070899">
    <property type="term" value="P:mitochondrial tRNA wobble uridine modification"/>
    <property type="evidence" value="ECO:0007669"/>
    <property type="project" value="UniProtKB-ARBA"/>
</dbReference>
<dbReference type="GO" id="GO:0005829">
    <property type="term" value="C:cytosol"/>
    <property type="evidence" value="ECO:0007669"/>
    <property type="project" value="TreeGrafter"/>
</dbReference>
<dbReference type="SMART" id="SM01228">
    <property type="entry name" value="GIDA_assoc_3"/>
    <property type="match status" value="1"/>
</dbReference>
<comment type="similarity">
    <text evidence="2">Belongs to the MnmG family.</text>
</comment>
<name>A0A7R9H772_TIMPO</name>
<dbReference type="PROSITE" id="PS01281">
    <property type="entry name" value="GIDA_2"/>
    <property type="match status" value="1"/>
</dbReference>
<feature type="domain" description="tRNA uridine 5-carboxymethylaminomethyl modification enzyme C-terminal subdomain" evidence="5">
    <location>
        <begin position="583"/>
        <end position="655"/>
    </location>
</feature>
<dbReference type="InterPro" id="IPR026904">
    <property type="entry name" value="MnmG_C"/>
</dbReference>
<organism evidence="6">
    <name type="scientific">Timema poppense</name>
    <name type="common">Walking stick</name>
    <dbReference type="NCBI Taxonomy" id="170557"/>
    <lineage>
        <taxon>Eukaryota</taxon>
        <taxon>Metazoa</taxon>
        <taxon>Ecdysozoa</taxon>
        <taxon>Arthropoda</taxon>
        <taxon>Hexapoda</taxon>
        <taxon>Insecta</taxon>
        <taxon>Pterygota</taxon>
        <taxon>Neoptera</taxon>
        <taxon>Polyneoptera</taxon>
        <taxon>Phasmatodea</taxon>
        <taxon>Timematodea</taxon>
        <taxon>Timematoidea</taxon>
        <taxon>Timematidae</taxon>
        <taxon>Timema</taxon>
    </lineage>
</organism>
<dbReference type="Pfam" id="PF21680">
    <property type="entry name" value="GIDA_C_1st"/>
    <property type="match status" value="1"/>
</dbReference>
<dbReference type="SUPFAM" id="SSF51905">
    <property type="entry name" value="FAD/NAD(P)-binding domain"/>
    <property type="match status" value="1"/>
</dbReference>